<organism evidence="2 3">
    <name type="scientific">Enterococcus raffinosus</name>
    <dbReference type="NCBI Taxonomy" id="71452"/>
    <lineage>
        <taxon>Bacteria</taxon>
        <taxon>Bacillati</taxon>
        <taxon>Bacillota</taxon>
        <taxon>Bacilli</taxon>
        <taxon>Lactobacillales</taxon>
        <taxon>Enterococcaceae</taxon>
        <taxon>Enterococcus</taxon>
    </lineage>
</organism>
<name>A0AAW8TCM6_9ENTE</name>
<keyword evidence="2" id="KW-0132">Cell division</keyword>
<keyword evidence="1" id="KW-0812">Transmembrane</keyword>
<dbReference type="AlphaFoldDB" id="A0AAW8TCM6"/>
<dbReference type="EMBL" id="JARPXL010000009">
    <property type="protein sequence ID" value="MDT2544882.1"/>
    <property type="molecule type" value="Genomic_DNA"/>
</dbReference>
<keyword evidence="2" id="KW-0131">Cell cycle</keyword>
<sequence length="169" mass="20242">MKKRITREEVSKLLVLDNYFNKKHHVLKIGQTVIAVLGWLGVVLPFVWLSIPFVSPKFAGKHSFYTYLEEFQLLKLLVPFLALSFVFILIFYLCLTIWNNHRFRHLLQKEKLYNEERLEKRTQLLENAYTERFGPKEIRYKAKFYSVSEEQNFDKDFVKNLYKENGVGL</sequence>
<dbReference type="Proteomes" id="UP001254770">
    <property type="component" value="Unassembled WGS sequence"/>
</dbReference>
<keyword evidence="1" id="KW-0472">Membrane</keyword>
<dbReference type="RefSeq" id="WP_311816690.1">
    <property type="nucleotide sequence ID" value="NZ_JARPXG010000010.1"/>
</dbReference>
<evidence type="ECO:0000313" key="3">
    <source>
        <dbReference type="Proteomes" id="UP001254770"/>
    </source>
</evidence>
<reference evidence="2" key="1">
    <citation type="submission" date="2023-03" db="EMBL/GenBank/DDBJ databases">
        <authorList>
            <person name="Shen W."/>
            <person name="Cai J."/>
        </authorList>
    </citation>
    <scope>NUCLEOTIDE SEQUENCE</scope>
    <source>
        <strain evidence="2">Y15</strain>
    </source>
</reference>
<proteinExistence type="predicted"/>
<dbReference type="GO" id="GO:0051301">
    <property type="term" value="P:cell division"/>
    <property type="evidence" value="ECO:0007669"/>
    <property type="project" value="UniProtKB-KW"/>
</dbReference>
<accession>A0AAW8TCM6</accession>
<comment type="caution">
    <text evidence="2">The sequence shown here is derived from an EMBL/GenBank/DDBJ whole genome shotgun (WGS) entry which is preliminary data.</text>
</comment>
<feature type="transmembrane region" description="Helical" evidence="1">
    <location>
        <begin position="73"/>
        <end position="98"/>
    </location>
</feature>
<evidence type="ECO:0000256" key="1">
    <source>
        <dbReference type="SAM" id="Phobius"/>
    </source>
</evidence>
<protein>
    <submittedName>
        <fullName evidence="2">Cell division protein</fullName>
    </submittedName>
</protein>
<gene>
    <name evidence="2" type="ORF">P7D69_11075</name>
</gene>
<evidence type="ECO:0000313" key="2">
    <source>
        <dbReference type="EMBL" id="MDT2544882.1"/>
    </source>
</evidence>
<keyword evidence="1" id="KW-1133">Transmembrane helix</keyword>
<feature type="transmembrane region" description="Helical" evidence="1">
    <location>
        <begin position="32"/>
        <end position="53"/>
    </location>
</feature>